<dbReference type="SUPFAM" id="SSF50249">
    <property type="entry name" value="Nucleic acid-binding proteins"/>
    <property type="match status" value="1"/>
</dbReference>
<comment type="function">
    <text evidence="11">Acts as a component of the MCM2-7 complex (MCM complex) which is the replicative helicase essential for 'once per cell cycle' DNA replication initiation and elongation in eukaryotic cells. Core component of CDC45-MCM-GINS (CMG) helicase, the molecular machine that unwinds template DNA during replication, and around which the replisome is built. The active ATPase sites in the MCM2-7 ring are formed through the interaction surfaces of two neighboring subunits such that a critical structure of a conserved arginine finger motif is provided in trans relative to the ATP-binding site of the Walker A box of the adjacent subunit. The six ATPase active sites, however, are likely to contribute differentially to the complex helicase activity.</text>
</comment>
<dbReference type="InterPro" id="IPR041562">
    <property type="entry name" value="MCM_lid"/>
</dbReference>
<protein>
    <recommendedName>
        <fullName evidence="13">DNA replication licensing factor MCM4</fullName>
        <ecNumber evidence="13">3.6.4.12</ecNumber>
    </recommendedName>
</protein>
<evidence type="ECO:0000256" key="2">
    <source>
        <dbReference type="ARBA" id="ARBA00008010"/>
    </source>
</evidence>
<evidence type="ECO:0000256" key="4">
    <source>
        <dbReference type="ARBA" id="ARBA00022741"/>
    </source>
</evidence>
<dbReference type="InterPro" id="IPR001208">
    <property type="entry name" value="MCM_dom"/>
</dbReference>
<dbReference type="GO" id="GO:0016787">
    <property type="term" value="F:hydrolase activity"/>
    <property type="evidence" value="ECO:0007669"/>
    <property type="project" value="UniProtKB-KW"/>
</dbReference>
<dbReference type="FunFam" id="2.20.28.10:FF:000003">
    <property type="entry name" value="DNA helicase"/>
    <property type="match status" value="1"/>
</dbReference>
<comment type="catalytic activity">
    <reaction evidence="13">
        <text>ATP + H2O = ADP + phosphate + H(+)</text>
        <dbReference type="Rhea" id="RHEA:13065"/>
        <dbReference type="ChEBI" id="CHEBI:15377"/>
        <dbReference type="ChEBI" id="CHEBI:15378"/>
        <dbReference type="ChEBI" id="CHEBI:30616"/>
        <dbReference type="ChEBI" id="CHEBI:43474"/>
        <dbReference type="ChEBI" id="CHEBI:456216"/>
        <dbReference type="EC" id="3.6.4.12"/>
    </reaction>
</comment>
<keyword evidence="5 13" id="KW-0378">Hydrolase</keyword>
<dbReference type="GO" id="GO:0003697">
    <property type="term" value="F:single-stranded DNA binding"/>
    <property type="evidence" value="ECO:0007669"/>
    <property type="project" value="TreeGrafter"/>
</dbReference>
<dbReference type="Pfam" id="PF21128">
    <property type="entry name" value="WHD_MCM4"/>
    <property type="match status" value="1"/>
</dbReference>
<feature type="domain" description="MCM C-terminal AAA(+) ATPase" evidence="15">
    <location>
        <begin position="478"/>
        <end position="670"/>
    </location>
</feature>
<dbReference type="Pfam" id="PF17855">
    <property type="entry name" value="MCM_lid"/>
    <property type="match status" value="1"/>
</dbReference>
<evidence type="ECO:0000259" key="15">
    <source>
        <dbReference type="PROSITE" id="PS50051"/>
    </source>
</evidence>
<dbReference type="PANTHER" id="PTHR11630">
    <property type="entry name" value="DNA REPLICATION LICENSING FACTOR MCM FAMILY MEMBER"/>
    <property type="match status" value="1"/>
</dbReference>
<evidence type="ECO:0000313" key="17">
    <source>
        <dbReference type="Proteomes" id="UP000314983"/>
    </source>
</evidence>
<dbReference type="AlphaFoldDB" id="A0AAY5F480"/>
<dbReference type="InterPro" id="IPR027417">
    <property type="entry name" value="P-loop_NTPase"/>
</dbReference>
<comment type="function">
    <text evidence="13">Acts as component of the MCM2-7 complex (MCM complex) which is the replicative helicase essential for 'once per cell cycle' DNA replication initiation and elongation in eukaryotic cells. The active ATPase sites in the MCM2-7 ring are formed through the interaction surfaces of two neighboring subunits such that a critical structure of a conserved arginine finger motif is provided in trans relative to the ATP-binding site of the Walker A box of the adjacent subunit. The six ATPase active sites, however, are likely to contribute differentially to the complex helicase activity.</text>
</comment>
<dbReference type="PRINTS" id="PR01657">
    <property type="entry name" value="MCMFAMILY"/>
</dbReference>
<reference evidence="16 17" key="1">
    <citation type="submission" date="2020-05" db="EMBL/GenBank/DDBJ databases">
        <title>Electrophorus electricus (electric eel) genome, fEleEle1, primary haplotype.</title>
        <authorList>
            <person name="Myers G."/>
            <person name="Meyer A."/>
            <person name="Fedrigo O."/>
            <person name="Formenti G."/>
            <person name="Rhie A."/>
            <person name="Tracey A."/>
            <person name="Sims Y."/>
            <person name="Jarvis E.D."/>
        </authorList>
    </citation>
    <scope>NUCLEOTIDE SEQUENCE [LARGE SCALE GENOMIC DNA]</scope>
</reference>
<evidence type="ECO:0000256" key="5">
    <source>
        <dbReference type="ARBA" id="ARBA00022801"/>
    </source>
</evidence>
<keyword evidence="4 12" id="KW-0547">Nucleotide-binding</keyword>
<dbReference type="EC" id="3.6.4.12" evidence="13"/>
<keyword evidence="7 12" id="KW-0067">ATP-binding</keyword>
<dbReference type="CDD" id="cd17755">
    <property type="entry name" value="MCM4"/>
    <property type="match status" value="1"/>
</dbReference>
<dbReference type="GO" id="GO:0005634">
    <property type="term" value="C:nucleus"/>
    <property type="evidence" value="ECO:0007669"/>
    <property type="project" value="UniProtKB-SubCell"/>
</dbReference>
<keyword evidence="6 13" id="KW-0347">Helicase</keyword>
<dbReference type="SUPFAM" id="SSF52540">
    <property type="entry name" value="P-loop containing nucleoside triphosphate hydrolases"/>
    <property type="match status" value="1"/>
</dbReference>
<dbReference type="InterPro" id="IPR031327">
    <property type="entry name" value="MCM"/>
</dbReference>
<reference evidence="16" key="3">
    <citation type="submission" date="2025-09" db="UniProtKB">
        <authorList>
            <consortium name="Ensembl"/>
        </authorList>
    </citation>
    <scope>IDENTIFICATION</scope>
</reference>
<gene>
    <name evidence="16" type="primary">MCM4</name>
</gene>
<organism evidence="16 17">
    <name type="scientific">Electrophorus electricus</name>
    <name type="common">Electric eel</name>
    <name type="synonym">Gymnotus electricus</name>
    <dbReference type="NCBI Taxonomy" id="8005"/>
    <lineage>
        <taxon>Eukaryota</taxon>
        <taxon>Metazoa</taxon>
        <taxon>Chordata</taxon>
        <taxon>Craniata</taxon>
        <taxon>Vertebrata</taxon>
        <taxon>Euteleostomi</taxon>
        <taxon>Actinopterygii</taxon>
        <taxon>Neopterygii</taxon>
        <taxon>Teleostei</taxon>
        <taxon>Ostariophysi</taxon>
        <taxon>Gymnotiformes</taxon>
        <taxon>Gymnotoidei</taxon>
        <taxon>Gymnotidae</taxon>
        <taxon>Electrophorus</taxon>
    </lineage>
</organism>
<sequence length="867" mass="96853">MSSPSSSARKRVRSSNPSTPASEDPLTPRPHGAQESSTGELQPLPTSPGTDLQSLAPQDTSLFSSPVPRRSGTYSPLDDFSPLIYDTPSRGTPARQRPDLGSVRKAPQVDLCSEPVSGKAADVTAPSEQNAGQKLVIWGTDVNVGTCKEKFQRFLQQFIDPTSREGENVSLDLNEPLYMQKLDEISVVGEPVLNVNCGHVQAFDADLYRQLICYPQEVIPTFDMAVNELFFDRFPDSILEHQIQVRPYSALKTRNMRSLNPEDIDQLITISGMVIRTSQLIPEMQEAFFRCQVCAFSTQVEVDRGRIAEPAVCRNCNTTHSMALVHNRSVFSDKQMIKLQESPEDMPAGQTPHTTVVYAHNDLVDKVQPGDRVNITGTRCPPDVLLPAPRFWKNSCSLCNWTSSDPLRSSTGIYRAAPMRVNPRQSQVKSVYRTHFDAIHFRKTDERRLHGLDEENEQRLFTEERVATLRELAAKPDVYERLSSALAPSIYEHEDIKKGILLQLFGGTRKDFSQTGRGNFRAEINILLCGDPGTSKSQLLQYVFNLVPRGQYTSGKGSSAVGLTAYVTKDPETRQLVLQTGALVLSDNGICCIDEFDKMSDNTRSVLHEVMEQQTLSIAKAGIICQLNARTSILAAANPLPHTLLSRFDLIFLMLDPQDEAYDRRLAHHLVALYYQSEEQVEEEYLDMAVLKDYIAYARTCVSPRLSEEASQALIEAYVDMRKIGSGRGMVSAYPRQLESLIRLAEAHAKVRFSDKVETIDVEEAKRLHREALKQSATDPRTGFVDISILTTGMSATARKRKEEVAQALKKLIQLKGKTPALKYQQLFDDLRAQSEAAITKDMFDEALRALADEDYLTVTGKTVRLL</sequence>
<comment type="similarity">
    <text evidence="2 12">Belongs to the MCM family.</text>
</comment>
<evidence type="ECO:0000256" key="6">
    <source>
        <dbReference type="ARBA" id="ARBA00022806"/>
    </source>
</evidence>
<dbReference type="PROSITE" id="PS00847">
    <property type="entry name" value="MCM_1"/>
    <property type="match status" value="1"/>
</dbReference>
<keyword evidence="10" id="KW-0131">Cell cycle</keyword>
<dbReference type="InterPro" id="IPR033762">
    <property type="entry name" value="MCM_OB"/>
</dbReference>
<dbReference type="SMART" id="SM00382">
    <property type="entry name" value="AAA"/>
    <property type="match status" value="1"/>
</dbReference>
<dbReference type="Ensembl" id="ENSEEET00000054366.1">
    <property type="protein sequence ID" value="ENSEEEP00000063760.1"/>
    <property type="gene ID" value="ENSEEEG00000010819.2"/>
</dbReference>
<dbReference type="PROSITE" id="PS50051">
    <property type="entry name" value="MCM_2"/>
    <property type="match status" value="1"/>
</dbReference>
<evidence type="ECO:0000256" key="7">
    <source>
        <dbReference type="ARBA" id="ARBA00022840"/>
    </source>
</evidence>
<evidence type="ECO:0000313" key="16">
    <source>
        <dbReference type="Ensembl" id="ENSEEEP00000063760.1"/>
    </source>
</evidence>
<dbReference type="FunFam" id="3.40.50.300:FF:000217">
    <property type="entry name" value="DNA helicase"/>
    <property type="match status" value="1"/>
</dbReference>
<dbReference type="InterPro" id="IPR003593">
    <property type="entry name" value="AAA+_ATPase"/>
</dbReference>
<dbReference type="FunFam" id="3.30.1640.10:FF:000001">
    <property type="entry name" value="DNA helicase"/>
    <property type="match status" value="1"/>
</dbReference>
<dbReference type="GO" id="GO:0042555">
    <property type="term" value="C:MCM complex"/>
    <property type="evidence" value="ECO:0007669"/>
    <property type="project" value="UniProtKB-UniRule"/>
</dbReference>
<dbReference type="Gene3D" id="3.40.50.300">
    <property type="entry name" value="P-loop containing nucleotide triphosphate hydrolases"/>
    <property type="match status" value="1"/>
</dbReference>
<comment type="subunit">
    <text evidence="13">Component of the MCM2-7 complex.</text>
</comment>
<feature type="region of interest" description="Disordered" evidence="14">
    <location>
        <begin position="1"/>
        <end position="103"/>
    </location>
</feature>
<dbReference type="GO" id="GO:0006271">
    <property type="term" value="P:DNA strand elongation involved in DNA replication"/>
    <property type="evidence" value="ECO:0007669"/>
    <property type="project" value="TreeGrafter"/>
</dbReference>
<dbReference type="Proteomes" id="UP000314983">
    <property type="component" value="Chromosome 10"/>
</dbReference>
<keyword evidence="3 13" id="KW-0235">DNA replication</keyword>
<evidence type="ECO:0000256" key="8">
    <source>
        <dbReference type="ARBA" id="ARBA00023125"/>
    </source>
</evidence>
<dbReference type="Pfam" id="PF14551">
    <property type="entry name" value="MCM_N"/>
    <property type="match status" value="1"/>
</dbReference>
<dbReference type="GO" id="GO:0005524">
    <property type="term" value="F:ATP binding"/>
    <property type="evidence" value="ECO:0007669"/>
    <property type="project" value="UniProtKB-UniRule"/>
</dbReference>
<dbReference type="InterPro" id="IPR008047">
    <property type="entry name" value="MCM_4"/>
</dbReference>
<dbReference type="PANTHER" id="PTHR11630:SF66">
    <property type="entry name" value="DNA REPLICATION LICENSING FACTOR MCM4"/>
    <property type="match status" value="1"/>
</dbReference>
<dbReference type="InterPro" id="IPR027925">
    <property type="entry name" value="MCM_N"/>
</dbReference>
<dbReference type="GeneTree" id="ENSGT01150000286951"/>
<feature type="compositionally biased region" description="Polar residues" evidence="14">
    <location>
        <begin position="47"/>
        <end position="64"/>
    </location>
</feature>
<dbReference type="SMART" id="SM00350">
    <property type="entry name" value="MCM"/>
    <property type="match status" value="1"/>
</dbReference>
<evidence type="ECO:0000256" key="12">
    <source>
        <dbReference type="RuleBase" id="RU004070"/>
    </source>
</evidence>
<evidence type="ECO:0000256" key="11">
    <source>
        <dbReference type="ARBA" id="ARBA00045440"/>
    </source>
</evidence>
<dbReference type="Gene3D" id="3.30.1640.10">
    <property type="entry name" value="mini-chromosome maintenance (MCM) complex, chain A, domain 1"/>
    <property type="match status" value="1"/>
</dbReference>
<evidence type="ECO:0000256" key="9">
    <source>
        <dbReference type="ARBA" id="ARBA00023242"/>
    </source>
</evidence>
<accession>A0AAY5F480</accession>
<evidence type="ECO:0000256" key="1">
    <source>
        <dbReference type="ARBA" id="ARBA00004123"/>
    </source>
</evidence>
<evidence type="ECO:0000256" key="14">
    <source>
        <dbReference type="SAM" id="MobiDB-lite"/>
    </source>
</evidence>
<dbReference type="PRINTS" id="PR01660">
    <property type="entry name" value="MCMPROTEIN4"/>
</dbReference>
<dbReference type="GO" id="GO:1902975">
    <property type="term" value="P:mitotic DNA replication initiation"/>
    <property type="evidence" value="ECO:0007669"/>
    <property type="project" value="TreeGrafter"/>
</dbReference>
<name>A0AAY5F480_ELEEL</name>
<keyword evidence="17" id="KW-1185">Reference proteome</keyword>
<dbReference type="InterPro" id="IPR018525">
    <property type="entry name" value="MCM_CS"/>
</dbReference>
<evidence type="ECO:0000256" key="3">
    <source>
        <dbReference type="ARBA" id="ARBA00022705"/>
    </source>
</evidence>
<keyword evidence="8 12" id="KW-0238">DNA-binding</keyword>
<dbReference type="Gene3D" id="2.40.50.140">
    <property type="entry name" value="Nucleic acid-binding proteins"/>
    <property type="match status" value="1"/>
</dbReference>
<comment type="subcellular location">
    <subcellularLocation>
        <location evidence="1">Nucleus</location>
    </subcellularLocation>
</comment>
<dbReference type="Pfam" id="PF00493">
    <property type="entry name" value="MCM"/>
    <property type="match status" value="1"/>
</dbReference>
<proteinExistence type="inferred from homology"/>
<evidence type="ECO:0000256" key="13">
    <source>
        <dbReference type="RuleBase" id="RU368062"/>
    </source>
</evidence>
<dbReference type="InterPro" id="IPR012340">
    <property type="entry name" value="NA-bd_OB-fold"/>
</dbReference>
<dbReference type="Gene3D" id="2.20.28.10">
    <property type="match status" value="1"/>
</dbReference>
<evidence type="ECO:0000256" key="10">
    <source>
        <dbReference type="ARBA" id="ARBA00023306"/>
    </source>
</evidence>
<dbReference type="Pfam" id="PF17207">
    <property type="entry name" value="MCM_OB"/>
    <property type="match status" value="1"/>
</dbReference>
<keyword evidence="9 13" id="KW-0539">Nucleus</keyword>
<dbReference type="GO" id="GO:0017116">
    <property type="term" value="F:single-stranded DNA helicase activity"/>
    <property type="evidence" value="ECO:0007669"/>
    <property type="project" value="TreeGrafter"/>
</dbReference>
<reference evidence="16" key="2">
    <citation type="submission" date="2025-08" db="UniProtKB">
        <authorList>
            <consortium name="Ensembl"/>
        </authorList>
    </citation>
    <scope>IDENTIFICATION</scope>
</reference>
<dbReference type="GO" id="GO:0000727">
    <property type="term" value="P:double-strand break repair via break-induced replication"/>
    <property type="evidence" value="ECO:0007669"/>
    <property type="project" value="TreeGrafter"/>
</dbReference>